<reference evidence="2" key="1">
    <citation type="submission" date="2017-09" db="EMBL/GenBank/DDBJ databases">
        <authorList>
            <person name="Regsiter A."/>
            <person name="William W."/>
        </authorList>
    </citation>
    <scope>NUCLEOTIDE SEQUENCE [LARGE SCALE GENOMIC DNA]</scope>
    <source>
        <strain evidence="2">500-1</strain>
    </source>
</reference>
<dbReference type="KEGG" id="pprf:DPRO_1277"/>
<dbReference type="EMBL" id="LT907975">
    <property type="protein sequence ID" value="SOB58166.1"/>
    <property type="molecule type" value="Genomic_DNA"/>
</dbReference>
<organism evidence="1 2">
    <name type="scientific">Pseudodesulfovibrio profundus</name>
    <dbReference type="NCBI Taxonomy" id="57320"/>
    <lineage>
        <taxon>Bacteria</taxon>
        <taxon>Pseudomonadati</taxon>
        <taxon>Thermodesulfobacteriota</taxon>
        <taxon>Desulfovibrionia</taxon>
        <taxon>Desulfovibrionales</taxon>
        <taxon>Desulfovibrionaceae</taxon>
    </lineage>
</organism>
<gene>
    <name evidence="1" type="ORF">DPRO_1277</name>
</gene>
<evidence type="ECO:0000313" key="2">
    <source>
        <dbReference type="Proteomes" id="UP000219215"/>
    </source>
</evidence>
<dbReference type="AlphaFoldDB" id="A0A2C8F6P3"/>
<keyword evidence="2" id="KW-1185">Reference proteome</keyword>
<accession>A0A2C8F6P3</accession>
<protein>
    <submittedName>
        <fullName evidence="1">Uncharacterized protein</fullName>
    </submittedName>
</protein>
<proteinExistence type="predicted"/>
<evidence type="ECO:0000313" key="1">
    <source>
        <dbReference type="EMBL" id="SOB58166.1"/>
    </source>
</evidence>
<dbReference type="Proteomes" id="UP000219215">
    <property type="component" value="Chromosome DPRO"/>
</dbReference>
<name>A0A2C8F6P3_9BACT</name>
<sequence>MSHLATLGFYLFEEVIMNSQMSSPEITELAEAMIQVQQTLSPALKDAENTFTNSRSCVPSSGVIPS</sequence>